<evidence type="ECO:0008006" key="8">
    <source>
        <dbReference type="Google" id="ProtNLM"/>
    </source>
</evidence>
<evidence type="ECO:0000256" key="4">
    <source>
        <dbReference type="ARBA" id="ARBA00023136"/>
    </source>
</evidence>
<feature type="transmembrane region" description="Helical" evidence="5">
    <location>
        <begin position="79"/>
        <end position="98"/>
    </location>
</feature>
<evidence type="ECO:0000256" key="2">
    <source>
        <dbReference type="ARBA" id="ARBA00022692"/>
    </source>
</evidence>
<feature type="transmembrane region" description="Helical" evidence="5">
    <location>
        <begin position="104"/>
        <end position="121"/>
    </location>
</feature>
<dbReference type="EMBL" id="MGFU01000016">
    <property type="protein sequence ID" value="OGM12741.1"/>
    <property type="molecule type" value="Genomic_DNA"/>
</dbReference>
<evidence type="ECO:0000256" key="5">
    <source>
        <dbReference type="SAM" id="Phobius"/>
    </source>
</evidence>
<reference evidence="6 7" key="1">
    <citation type="journal article" date="2016" name="Nat. Commun.">
        <title>Thousands of microbial genomes shed light on interconnected biogeochemical processes in an aquifer system.</title>
        <authorList>
            <person name="Anantharaman K."/>
            <person name="Brown C.T."/>
            <person name="Hug L.A."/>
            <person name="Sharon I."/>
            <person name="Castelle C.J."/>
            <person name="Probst A.J."/>
            <person name="Thomas B.C."/>
            <person name="Singh A."/>
            <person name="Wilkins M.J."/>
            <person name="Karaoz U."/>
            <person name="Brodie E.L."/>
            <person name="Williams K.H."/>
            <person name="Hubbard S.S."/>
            <person name="Banfield J.F."/>
        </authorList>
    </citation>
    <scope>NUCLEOTIDE SEQUENCE [LARGE SCALE GENOMIC DNA]</scope>
</reference>
<evidence type="ECO:0000256" key="3">
    <source>
        <dbReference type="ARBA" id="ARBA00022989"/>
    </source>
</evidence>
<comment type="subcellular location">
    <subcellularLocation>
        <location evidence="1">Endomembrane system</location>
        <topology evidence="1">Multi-pass membrane protein</topology>
    </subcellularLocation>
</comment>
<name>A0A1F7XCJ3_9BACT</name>
<organism evidence="6 7">
    <name type="scientific">Candidatus Woesebacteria bacterium RBG_16_39_8b</name>
    <dbReference type="NCBI Taxonomy" id="1802482"/>
    <lineage>
        <taxon>Bacteria</taxon>
        <taxon>Candidatus Woeseibacteriota</taxon>
    </lineage>
</organism>
<accession>A0A1F7XCJ3</accession>
<feature type="transmembrane region" description="Helical" evidence="5">
    <location>
        <begin position="133"/>
        <end position="155"/>
    </location>
</feature>
<proteinExistence type="predicted"/>
<keyword evidence="4 5" id="KW-0472">Membrane</keyword>
<feature type="non-terminal residue" evidence="6">
    <location>
        <position position="1"/>
    </location>
</feature>
<protein>
    <recommendedName>
        <fullName evidence="8">VIT family protein</fullName>
    </recommendedName>
</protein>
<comment type="caution">
    <text evidence="6">The sequence shown here is derived from an EMBL/GenBank/DDBJ whole genome shotgun (WGS) entry which is preliminary data.</text>
</comment>
<dbReference type="GO" id="GO:0005384">
    <property type="term" value="F:manganese ion transmembrane transporter activity"/>
    <property type="evidence" value="ECO:0007669"/>
    <property type="project" value="InterPro"/>
</dbReference>
<evidence type="ECO:0000313" key="6">
    <source>
        <dbReference type="EMBL" id="OGM12741.1"/>
    </source>
</evidence>
<dbReference type="AlphaFoldDB" id="A0A1F7XCJ3"/>
<dbReference type="Pfam" id="PF01988">
    <property type="entry name" value="VIT1"/>
    <property type="match status" value="2"/>
</dbReference>
<evidence type="ECO:0000256" key="1">
    <source>
        <dbReference type="ARBA" id="ARBA00004127"/>
    </source>
</evidence>
<sequence>RDIVFSANDGLITTFAIVAGSTGASLSPNVVVILGLVNLLADGISMASGSYLGVKSEIEYEDAEGDHAHDGDSPLKHGFMTFATFIFAGFLPLIPFVFNLEPKFLISVIIVAISLFVVGASRSKITQKSFIRSGAEVFLIGGLAASVAYFVGFLAERYLL</sequence>
<dbReference type="Proteomes" id="UP000179013">
    <property type="component" value="Unassembled WGS sequence"/>
</dbReference>
<dbReference type="PANTHER" id="PTHR31851">
    <property type="entry name" value="FE(2+)/MN(2+) TRANSPORTER PCL1"/>
    <property type="match status" value="1"/>
</dbReference>
<keyword evidence="2 5" id="KW-0812">Transmembrane</keyword>
<dbReference type="InterPro" id="IPR008217">
    <property type="entry name" value="Ccc1_fam"/>
</dbReference>
<feature type="transmembrane region" description="Helical" evidence="5">
    <location>
        <begin position="12"/>
        <end position="41"/>
    </location>
</feature>
<keyword evidence="3 5" id="KW-1133">Transmembrane helix</keyword>
<dbReference type="GO" id="GO:0030026">
    <property type="term" value="P:intracellular manganese ion homeostasis"/>
    <property type="evidence" value="ECO:0007669"/>
    <property type="project" value="InterPro"/>
</dbReference>
<evidence type="ECO:0000313" key="7">
    <source>
        <dbReference type="Proteomes" id="UP000179013"/>
    </source>
</evidence>
<dbReference type="GO" id="GO:0012505">
    <property type="term" value="C:endomembrane system"/>
    <property type="evidence" value="ECO:0007669"/>
    <property type="project" value="UniProtKB-SubCell"/>
</dbReference>
<gene>
    <name evidence="6" type="ORF">A2V80_03785</name>
</gene>